<dbReference type="Gene3D" id="2.40.50.1070">
    <property type="match status" value="1"/>
</dbReference>
<feature type="binding site" evidence="4">
    <location>
        <position position="357"/>
    </location>
    <ligand>
        <name>S-adenosyl-L-methionine</name>
        <dbReference type="ChEBI" id="CHEBI:59789"/>
    </ligand>
</feature>
<keyword evidence="1 4" id="KW-0489">Methyltransferase</keyword>
<feature type="domain" description="TRAM" evidence="6">
    <location>
        <begin position="1"/>
        <end position="57"/>
    </location>
</feature>
<dbReference type="GO" id="GO:0070041">
    <property type="term" value="F:rRNA (uridine-C5-)-methyltransferase activity"/>
    <property type="evidence" value="ECO:0007669"/>
    <property type="project" value="TreeGrafter"/>
</dbReference>
<dbReference type="InterPro" id="IPR010280">
    <property type="entry name" value="U5_MeTrfase_fam"/>
</dbReference>
<dbReference type="Gene3D" id="2.40.50.140">
    <property type="entry name" value="Nucleic acid-binding proteins"/>
    <property type="match status" value="1"/>
</dbReference>
<dbReference type="FunFam" id="3.40.50.150:FF:000009">
    <property type="entry name" value="23S rRNA (Uracil(1939)-C(5))-methyltransferase RlmD"/>
    <property type="match status" value="1"/>
</dbReference>
<dbReference type="Gene3D" id="3.40.50.150">
    <property type="entry name" value="Vaccinia Virus protein VP39"/>
    <property type="match status" value="1"/>
</dbReference>
<dbReference type="PROSITE" id="PS01230">
    <property type="entry name" value="TRMA_1"/>
    <property type="match status" value="1"/>
</dbReference>
<feature type="binding site" evidence="4">
    <location>
        <position position="309"/>
    </location>
    <ligand>
        <name>S-adenosyl-L-methionine</name>
        <dbReference type="ChEBI" id="CHEBI:59789"/>
    </ligand>
</feature>
<dbReference type="Pfam" id="PF05958">
    <property type="entry name" value="tRNA_U5-meth_tr"/>
    <property type="match status" value="1"/>
</dbReference>
<gene>
    <name evidence="8" type="primary">rumA</name>
    <name evidence="8" type="ORF">HMPREF9286_0689</name>
</gene>
<dbReference type="GO" id="GO:0003676">
    <property type="term" value="F:nucleic acid binding"/>
    <property type="evidence" value="ECO:0007669"/>
    <property type="project" value="InterPro"/>
</dbReference>
<dbReference type="PANTHER" id="PTHR11061:SF30">
    <property type="entry name" value="TRNA (URACIL(54)-C(5))-METHYLTRANSFERASE"/>
    <property type="match status" value="1"/>
</dbReference>
<dbReference type="NCBIfam" id="TIGR00479">
    <property type="entry name" value="rumA"/>
    <property type="match status" value="1"/>
</dbReference>
<keyword evidence="2 4" id="KW-0808">Transferase</keyword>
<evidence type="ECO:0000256" key="4">
    <source>
        <dbReference type="PROSITE-ProRule" id="PRU01024"/>
    </source>
</evidence>
<dbReference type="AlphaFoldDB" id="E4KYX1"/>
<evidence type="ECO:0000256" key="1">
    <source>
        <dbReference type="ARBA" id="ARBA00022603"/>
    </source>
</evidence>
<dbReference type="Gene3D" id="3.30.420.10">
    <property type="entry name" value="Ribonuclease H-like superfamily/Ribonuclease H"/>
    <property type="match status" value="1"/>
</dbReference>
<dbReference type="InterPro" id="IPR001584">
    <property type="entry name" value="Integrase_cat-core"/>
</dbReference>
<dbReference type="SUPFAM" id="SSF50249">
    <property type="entry name" value="Nucleic acid-binding proteins"/>
    <property type="match status" value="1"/>
</dbReference>
<evidence type="ECO:0000259" key="7">
    <source>
        <dbReference type="PROSITE" id="PS50994"/>
    </source>
</evidence>
<sequence length="542" mass="62044">MAENKFSGEIIDFDFKGLGMTKLNGSPVFLNGGVIGDEVEYIITKKKKNFAKGEILKILEKSKDRVESPCPYFKDCGGCDFLNYSDDKELKWKEADVNKNLNKLAGLDLEVEEVIDSPDKTHYRNNMQFQVSDGKIGLFAKNSKEIVSIKTCIMQKDSANQVLKIMWNYKKLKDLKRIGIRTNYKGDILLILVSKRGRLEIKDVLSDLIDAGVKSIYLNYNKEDKTHYSREFEKIYGDDTIEERLLGINYKISPESFFQINGPATEKLYKKAIDYLEPKDDDKIYDLYCGVGSISLSVAKSGPEVIGIEIVESAVDDARENAEKNNIKARFVHGPAEETIEKLWEEEKIAPNKIIVDPPRKGLDEKLVNFLKENPVERLVYISCNPATQARDLKSLKEVYKVEKISVVNLFPNTAHCETVALLSKLNTEHHLDIEIGEDELSEIDFSKDATYRGREFKNIKIEEILKVFGIKRSLSKKGSPYDNAVSEAVNKVMKTEFIYQENFTNFQELNLKLAEYVYWYNNLRIHGSLGYKTPVEYRKAE</sequence>
<feature type="active site" evidence="5">
    <location>
        <position position="384"/>
    </location>
</feature>
<dbReference type="Pfam" id="PF13683">
    <property type="entry name" value="rve_3"/>
    <property type="match status" value="1"/>
</dbReference>
<dbReference type="PROSITE" id="PS50994">
    <property type="entry name" value="INTEGRASE"/>
    <property type="match status" value="1"/>
</dbReference>
<dbReference type="EC" id="2.1.1.-" evidence="8"/>
<dbReference type="PANTHER" id="PTHR11061">
    <property type="entry name" value="RNA M5U METHYLTRANSFERASE"/>
    <property type="match status" value="1"/>
</dbReference>
<comment type="caution">
    <text evidence="8">The sequence shown here is derived from an EMBL/GenBank/DDBJ whole genome shotgun (WGS) entry which is preliminary data.</text>
</comment>
<evidence type="ECO:0000256" key="3">
    <source>
        <dbReference type="ARBA" id="ARBA00022691"/>
    </source>
</evidence>
<organism evidence="8 9">
    <name type="scientific">Peptoniphilus harei ACS-146-V-Sch2b</name>
    <dbReference type="NCBI Taxonomy" id="908338"/>
    <lineage>
        <taxon>Bacteria</taxon>
        <taxon>Bacillati</taxon>
        <taxon>Bacillota</taxon>
        <taxon>Tissierellia</taxon>
        <taxon>Tissierellales</taxon>
        <taxon>Peptoniphilaceae</taxon>
        <taxon>Peptoniphilus</taxon>
    </lineage>
</organism>
<proteinExistence type="inferred from homology"/>
<comment type="similarity">
    <text evidence="4">Belongs to the class I-like SAM-binding methyltransferase superfamily. RNA M5U methyltransferase family.</text>
</comment>
<feature type="active site" description="Nucleophile" evidence="4">
    <location>
        <position position="384"/>
    </location>
</feature>
<dbReference type="InterPro" id="IPR036397">
    <property type="entry name" value="RNaseH_sf"/>
</dbReference>
<evidence type="ECO:0000259" key="6">
    <source>
        <dbReference type="PROSITE" id="PS50926"/>
    </source>
</evidence>
<dbReference type="GO" id="GO:0070475">
    <property type="term" value="P:rRNA base methylation"/>
    <property type="evidence" value="ECO:0007669"/>
    <property type="project" value="TreeGrafter"/>
</dbReference>
<dbReference type="InterPro" id="IPR012337">
    <property type="entry name" value="RNaseH-like_sf"/>
</dbReference>
<dbReference type="InterPro" id="IPR030390">
    <property type="entry name" value="MeTrfase_TrmA_AS"/>
</dbReference>
<dbReference type="CDD" id="cd02440">
    <property type="entry name" value="AdoMet_MTases"/>
    <property type="match status" value="1"/>
</dbReference>
<dbReference type="InterPro" id="IPR002792">
    <property type="entry name" value="TRAM_dom"/>
</dbReference>
<dbReference type="PROSITE" id="PS51687">
    <property type="entry name" value="SAM_MT_RNA_M5U"/>
    <property type="match status" value="1"/>
</dbReference>
<evidence type="ECO:0000313" key="9">
    <source>
        <dbReference type="Proteomes" id="UP000003705"/>
    </source>
</evidence>
<dbReference type="SUPFAM" id="SSF53098">
    <property type="entry name" value="Ribonuclease H-like"/>
    <property type="match status" value="1"/>
</dbReference>
<name>E4KYX1_9FIRM</name>
<evidence type="ECO:0000256" key="5">
    <source>
        <dbReference type="PROSITE-ProRule" id="PRU10015"/>
    </source>
</evidence>
<dbReference type="EMBL" id="AENP01000019">
    <property type="protein sequence ID" value="EFR32872.1"/>
    <property type="molecule type" value="Genomic_DNA"/>
</dbReference>
<protein>
    <submittedName>
        <fullName evidence="8">23S rRNA (Uracil-5-)-methyltransferase RumA</fullName>
        <ecNumber evidence="8">2.1.1.-</ecNumber>
    </submittedName>
</protein>
<keyword evidence="3 4" id="KW-0949">S-adenosyl-L-methionine</keyword>
<keyword evidence="9" id="KW-1185">Reference proteome</keyword>
<dbReference type="SUPFAM" id="SSF53335">
    <property type="entry name" value="S-adenosyl-L-methionine-dependent methyltransferases"/>
    <property type="match status" value="1"/>
</dbReference>
<accession>E4KYX1</accession>
<dbReference type="InterPro" id="IPR012340">
    <property type="entry name" value="NA-bd_OB-fold"/>
</dbReference>
<dbReference type="Proteomes" id="UP000003705">
    <property type="component" value="Unassembled WGS sequence"/>
</dbReference>
<reference evidence="8 9" key="1">
    <citation type="submission" date="2010-10" db="EMBL/GenBank/DDBJ databases">
        <authorList>
            <person name="Durkin A.S."/>
            <person name="Madupu R."/>
            <person name="Torralba M."/>
            <person name="Gillis M."/>
            <person name="Methe B."/>
            <person name="Sutton G."/>
            <person name="Nelson K.E."/>
        </authorList>
    </citation>
    <scope>NUCLEOTIDE SEQUENCE [LARGE SCALE GENOMIC DNA]</scope>
    <source>
        <strain evidence="8 9">ACS-146-V-Sch2b</strain>
    </source>
</reference>
<evidence type="ECO:0000256" key="2">
    <source>
        <dbReference type="ARBA" id="ARBA00022679"/>
    </source>
</evidence>
<feature type="binding site" evidence="4">
    <location>
        <position position="259"/>
    </location>
    <ligand>
        <name>S-adenosyl-L-methionine</name>
        <dbReference type="ChEBI" id="CHEBI:59789"/>
    </ligand>
</feature>
<evidence type="ECO:0000313" key="8">
    <source>
        <dbReference type="EMBL" id="EFR32872.1"/>
    </source>
</evidence>
<dbReference type="PROSITE" id="PS50926">
    <property type="entry name" value="TRAM"/>
    <property type="match status" value="1"/>
</dbReference>
<dbReference type="InterPro" id="IPR029063">
    <property type="entry name" value="SAM-dependent_MTases_sf"/>
</dbReference>
<feature type="domain" description="Integrase catalytic" evidence="7">
    <location>
        <begin position="451"/>
        <end position="542"/>
    </location>
</feature>
<dbReference type="GO" id="GO:0015074">
    <property type="term" value="P:DNA integration"/>
    <property type="evidence" value="ECO:0007669"/>
    <property type="project" value="InterPro"/>
</dbReference>
<feature type="binding site" evidence="4">
    <location>
        <position position="288"/>
    </location>
    <ligand>
        <name>S-adenosyl-L-methionine</name>
        <dbReference type="ChEBI" id="CHEBI:59789"/>
    </ligand>
</feature>
<dbReference type="eggNOG" id="COG2265">
    <property type="taxonomic scope" value="Bacteria"/>
</dbReference>
<dbReference type="OrthoDB" id="9804590at2"/>